<proteinExistence type="predicted"/>
<evidence type="ECO:0000256" key="1">
    <source>
        <dbReference type="SAM" id="SignalP"/>
    </source>
</evidence>
<dbReference type="EMBL" id="DXCV01000061">
    <property type="protein sequence ID" value="HIY88800.1"/>
    <property type="molecule type" value="Genomic_DNA"/>
</dbReference>
<organism evidence="2 3">
    <name type="scientific">Candidatus Bacteroides pullicola</name>
    <dbReference type="NCBI Taxonomy" id="2838475"/>
    <lineage>
        <taxon>Bacteria</taxon>
        <taxon>Pseudomonadati</taxon>
        <taxon>Bacteroidota</taxon>
        <taxon>Bacteroidia</taxon>
        <taxon>Bacteroidales</taxon>
        <taxon>Bacteroidaceae</taxon>
        <taxon>Bacteroides</taxon>
    </lineage>
</organism>
<feature type="signal peptide" evidence="1">
    <location>
        <begin position="1"/>
        <end position="18"/>
    </location>
</feature>
<protein>
    <submittedName>
        <fullName evidence="2">DUF3836 domain-containing protein</fullName>
    </submittedName>
</protein>
<keyword evidence="1" id="KW-0732">Signal</keyword>
<feature type="chain" id="PRO_5038843855" evidence="1">
    <location>
        <begin position="19"/>
        <end position="173"/>
    </location>
</feature>
<dbReference type="Proteomes" id="UP000886851">
    <property type="component" value="Unassembled WGS sequence"/>
</dbReference>
<reference evidence="2" key="2">
    <citation type="submission" date="2021-04" db="EMBL/GenBank/DDBJ databases">
        <authorList>
            <person name="Gilroy R."/>
        </authorList>
    </citation>
    <scope>NUCLEOTIDE SEQUENCE</scope>
    <source>
        <strain evidence="2">Gambia2-208</strain>
    </source>
</reference>
<comment type="caution">
    <text evidence="2">The sequence shown here is derived from an EMBL/GenBank/DDBJ whole genome shotgun (WGS) entry which is preliminary data.</text>
</comment>
<reference evidence="2" key="1">
    <citation type="journal article" date="2021" name="PeerJ">
        <title>Extensive microbial diversity within the chicken gut microbiome revealed by metagenomics and culture.</title>
        <authorList>
            <person name="Gilroy R."/>
            <person name="Ravi A."/>
            <person name="Getino M."/>
            <person name="Pursley I."/>
            <person name="Horton D.L."/>
            <person name="Alikhan N.F."/>
            <person name="Baker D."/>
            <person name="Gharbi K."/>
            <person name="Hall N."/>
            <person name="Watson M."/>
            <person name="Adriaenssens E.M."/>
            <person name="Foster-Nyarko E."/>
            <person name="Jarju S."/>
            <person name="Secka A."/>
            <person name="Antonio M."/>
            <person name="Oren A."/>
            <person name="Chaudhuri R.R."/>
            <person name="La Ragione R."/>
            <person name="Hildebrand F."/>
            <person name="Pallen M.J."/>
        </authorList>
    </citation>
    <scope>NUCLEOTIDE SEQUENCE</scope>
    <source>
        <strain evidence="2">Gambia2-208</strain>
    </source>
</reference>
<evidence type="ECO:0000313" key="3">
    <source>
        <dbReference type="Proteomes" id="UP000886851"/>
    </source>
</evidence>
<evidence type="ECO:0000313" key="2">
    <source>
        <dbReference type="EMBL" id="HIY88800.1"/>
    </source>
</evidence>
<dbReference type="Gene3D" id="2.40.128.720">
    <property type="match status" value="1"/>
</dbReference>
<accession>A0A9D1ZI66</accession>
<dbReference type="Pfam" id="PF12930">
    <property type="entry name" value="DUF3836"/>
    <property type="match status" value="1"/>
</dbReference>
<sequence length="173" mass="19953">MKTLVMTLIFAVNGMTSAATPVASNGFAYNAEVNDHNQVTSQYVYKADGQYLEHHLKYDYTYDEAGRVVKKEAFRWDEIDRAYERYYCLTWDYDAESVSLEYALWNEQEEAYSDAKQRAEYSFTCDGLNYQAYDWDSRRGEWQLQAEHSVTDDALLLAEADAASAMTTDGITR</sequence>
<gene>
    <name evidence="2" type="ORF">H9824_08875</name>
</gene>
<name>A0A9D1ZI66_9BACE</name>
<dbReference type="AlphaFoldDB" id="A0A9D1ZI66"/>
<dbReference type="InterPro" id="IPR024339">
    <property type="entry name" value="DUF3836"/>
</dbReference>